<dbReference type="PROSITE" id="PS51257">
    <property type="entry name" value="PROKAR_LIPOPROTEIN"/>
    <property type="match status" value="1"/>
</dbReference>
<dbReference type="KEGG" id="camu:CA2015_0722"/>
<sequence length="357" mass="41040">MNRNIIILFLFVLSSCETASEDLSYRIIQEKDFKVIPITSQKYYFEEIINPSKIGLVDDKILISEAWRVPEENPRIHIINSKDWTYDKPKGKHGEGPLELIDASLFYKGENADTFWTYSMNRRKIVEYSMSDATLLGKSEWKMTEPMMGIRFFTQATDSSFLGISRVSENRILEFDKEGNKIGGYGAWEKVKDRPDLNAHHLAELNGSFFKGNADEGLFIRVGLYRDRLEVFNNRDKSFIIIDGPDLALPPFELIDAGGIEHLYLGLDPHYHYRDAVVTKSYIFALYGGVSLSEFNKTSVMAEQIWVFDHKGKPLWNLKLDRSLINFVINEDTNEIYGLTTDEDPGISVYTIPEELL</sequence>
<dbReference type="AlphaFoldDB" id="A0A0H4PAM1"/>
<dbReference type="PATRIC" id="fig|320787.5.peg.803"/>
<keyword evidence="2" id="KW-1185">Reference proteome</keyword>
<evidence type="ECO:0000313" key="2">
    <source>
        <dbReference type="Proteomes" id="UP000036520"/>
    </source>
</evidence>
<dbReference type="EMBL" id="CP012040">
    <property type="protein sequence ID" value="AKP50185.1"/>
    <property type="molecule type" value="Genomic_DNA"/>
</dbReference>
<dbReference type="Proteomes" id="UP000036520">
    <property type="component" value="Chromosome"/>
</dbReference>
<protein>
    <submittedName>
        <fullName evidence="1">Putative lipoprotein</fullName>
    </submittedName>
</protein>
<gene>
    <name evidence="1" type="ORF">CA2015_0722</name>
</gene>
<organism evidence="1 2">
    <name type="scientific">Cyclobacterium amurskyense</name>
    <dbReference type="NCBI Taxonomy" id="320787"/>
    <lineage>
        <taxon>Bacteria</taxon>
        <taxon>Pseudomonadati</taxon>
        <taxon>Bacteroidota</taxon>
        <taxon>Cytophagia</taxon>
        <taxon>Cytophagales</taxon>
        <taxon>Cyclobacteriaceae</taxon>
        <taxon>Cyclobacterium</taxon>
    </lineage>
</organism>
<reference evidence="1 2" key="1">
    <citation type="submission" date="2015-07" db="EMBL/GenBank/DDBJ databases">
        <authorList>
            <person name="Kim K.M."/>
        </authorList>
    </citation>
    <scope>NUCLEOTIDE SEQUENCE [LARGE SCALE GENOMIC DNA]</scope>
    <source>
        <strain evidence="1 2">KCTC 12363</strain>
    </source>
</reference>
<proteinExistence type="predicted"/>
<dbReference type="STRING" id="320787.CA2015_0722"/>
<accession>A0A0H4PAM1</accession>
<name>A0A0H4PAM1_9BACT</name>
<dbReference type="Pfam" id="PF15869">
    <property type="entry name" value="TolB_like"/>
    <property type="match status" value="1"/>
</dbReference>
<dbReference type="OrthoDB" id="1100397at2"/>
<keyword evidence="1" id="KW-0449">Lipoprotein</keyword>
<dbReference type="RefSeq" id="WP_157470279.1">
    <property type="nucleotide sequence ID" value="NZ_CP012040.1"/>
</dbReference>
<evidence type="ECO:0000313" key="1">
    <source>
        <dbReference type="EMBL" id="AKP50185.1"/>
    </source>
</evidence>